<evidence type="ECO:0000313" key="3">
    <source>
        <dbReference type="Proteomes" id="UP000263833"/>
    </source>
</evidence>
<sequence length="128" mass="14135">MQMRILFTLMPLPFLANCVGTPGAHSQERDNARIGEAVYVDGPVIRPVAILEDSRCPATVQCVWAGRVRIKAIWLRGDKPREIILSSDKPTPIADGMMGLTNIRPARPKKGKIGEGKYRFTLNFVGGF</sequence>
<name>A0A371BHD1_9SPHN</name>
<protein>
    <submittedName>
        <fullName evidence="2">Uncharacterized protein</fullName>
    </submittedName>
</protein>
<reference evidence="3" key="1">
    <citation type="submission" date="2018-08" db="EMBL/GenBank/DDBJ databases">
        <authorList>
            <person name="Kim S.-J."/>
            <person name="Jung G.-Y."/>
        </authorList>
    </citation>
    <scope>NUCLEOTIDE SEQUENCE [LARGE SCALE GENOMIC DNA]</scope>
    <source>
        <strain evidence="3">GY_G</strain>
    </source>
</reference>
<organism evidence="2 3">
    <name type="scientific">Sphingorhabdus pulchriflava</name>
    <dbReference type="NCBI Taxonomy" id="2292257"/>
    <lineage>
        <taxon>Bacteria</taxon>
        <taxon>Pseudomonadati</taxon>
        <taxon>Pseudomonadota</taxon>
        <taxon>Alphaproteobacteria</taxon>
        <taxon>Sphingomonadales</taxon>
        <taxon>Sphingomonadaceae</taxon>
        <taxon>Sphingorhabdus</taxon>
    </lineage>
</organism>
<proteinExistence type="predicted"/>
<gene>
    <name evidence="2" type="ORF">DXH95_06130</name>
</gene>
<dbReference type="OrthoDB" id="163809at2"/>
<dbReference type="EMBL" id="QRGP01000001">
    <property type="protein sequence ID" value="RDV06970.1"/>
    <property type="molecule type" value="Genomic_DNA"/>
</dbReference>
<dbReference type="AlphaFoldDB" id="A0A371BHD1"/>
<feature type="signal peptide" evidence="1">
    <location>
        <begin position="1"/>
        <end position="16"/>
    </location>
</feature>
<dbReference type="Proteomes" id="UP000263833">
    <property type="component" value="Unassembled WGS sequence"/>
</dbReference>
<keyword evidence="3" id="KW-1185">Reference proteome</keyword>
<accession>A0A371BHD1</accession>
<keyword evidence="1" id="KW-0732">Signal</keyword>
<comment type="caution">
    <text evidence="2">The sequence shown here is derived from an EMBL/GenBank/DDBJ whole genome shotgun (WGS) entry which is preliminary data.</text>
</comment>
<dbReference type="RefSeq" id="WP_115548515.1">
    <property type="nucleotide sequence ID" value="NZ_QRGP01000001.1"/>
</dbReference>
<evidence type="ECO:0000256" key="1">
    <source>
        <dbReference type="SAM" id="SignalP"/>
    </source>
</evidence>
<feature type="chain" id="PRO_5016893364" evidence="1">
    <location>
        <begin position="17"/>
        <end position="128"/>
    </location>
</feature>
<evidence type="ECO:0000313" key="2">
    <source>
        <dbReference type="EMBL" id="RDV06970.1"/>
    </source>
</evidence>